<dbReference type="InterPro" id="IPR037165">
    <property type="entry name" value="AldOxase/xan_DH_Mopterin-bd_sf"/>
</dbReference>
<evidence type="ECO:0000313" key="3">
    <source>
        <dbReference type="Proteomes" id="UP000198703"/>
    </source>
</evidence>
<dbReference type="Proteomes" id="UP000198703">
    <property type="component" value="Unassembled WGS sequence"/>
</dbReference>
<dbReference type="InterPro" id="IPR046867">
    <property type="entry name" value="AldOxase/xan_DH_MoCoBD2"/>
</dbReference>
<dbReference type="InterPro" id="IPR052516">
    <property type="entry name" value="N-heterocyclic_Hydroxylase"/>
</dbReference>
<dbReference type="InterPro" id="IPR000674">
    <property type="entry name" value="Ald_Oxase/Xan_DH_a/b"/>
</dbReference>
<dbReference type="SMART" id="SM01008">
    <property type="entry name" value="Ald_Xan_dh_C"/>
    <property type="match status" value="1"/>
</dbReference>
<feature type="domain" description="Aldehyde oxidase/xanthine dehydrogenase a/b hammerhead" evidence="1">
    <location>
        <begin position="234"/>
        <end position="323"/>
    </location>
</feature>
<dbReference type="Gene3D" id="3.30.365.10">
    <property type="entry name" value="Aldehyde oxidase/xanthine dehydrogenase, molybdopterin binding domain"/>
    <property type="match status" value="4"/>
</dbReference>
<dbReference type="EMBL" id="FNQM01000003">
    <property type="protein sequence ID" value="SEA10608.1"/>
    <property type="molecule type" value="Genomic_DNA"/>
</dbReference>
<reference evidence="2 3" key="1">
    <citation type="submission" date="2016-10" db="EMBL/GenBank/DDBJ databases">
        <authorList>
            <person name="de Groot N.N."/>
        </authorList>
    </citation>
    <scope>NUCLEOTIDE SEQUENCE [LARGE SCALE GENOMIC DNA]</scope>
    <source>
        <strain evidence="2 3">DSM 15345</strain>
    </source>
</reference>
<dbReference type="PROSITE" id="PS51318">
    <property type="entry name" value="TAT"/>
    <property type="match status" value="1"/>
</dbReference>
<dbReference type="SUPFAM" id="SSF56003">
    <property type="entry name" value="Molybdenum cofactor-binding domain"/>
    <property type="match status" value="2"/>
</dbReference>
<dbReference type="Pfam" id="PF02738">
    <property type="entry name" value="MoCoBD_1"/>
    <property type="match status" value="1"/>
</dbReference>
<dbReference type="PANTHER" id="PTHR47495">
    <property type="entry name" value="ALDEHYDE DEHYDROGENASE"/>
    <property type="match status" value="1"/>
</dbReference>
<dbReference type="OrthoDB" id="9767994at2"/>
<evidence type="ECO:0000313" key="2">
    <source>
        <dbReference type="EMBL" id="SEA10608.1"/>
    </source>
</evidence>
<dbReference type="PANTHER" id="PTHR47495:SF3">
    <property type="entry name" value="BLR6219 PROTEIN"/>
    <property type="match status" value="1"/>
</dbReference>
<protein>
    <submittedName>
        <fullName evidence="2">Isoquinoline 1-oxidoreductase, beta subunit</fullName>
    </submittedName>
</protein>
<dbReference type="PIRSF" id="PIRSF036389">
    <property type="entry name" value="IOR_B"/>
    <property type="match status" value="1"/>
</dbReference>
<organism evidence="2 3">
    <name type="scientific">Rubrimonas cliftonensis</name>
    <dbReference type="NCBI Taxonomy" id="89524"/>
    <lineage>
        <taxon>Bacteria</taxon>
        <taxon>Pseudomonadati</taxon>
        <taxon>Pseudomonadota</taxon>
        <taxon>Alphaproteobacteria</taxon>
        <taxon>Rhodobacterales</taxon>
        <taxon>Paracoccaceae</taxon>
        <taxon>Rubrimonas</taxon>
    </lineage>
</organism>
<evidence type="ECO:0000259" key="1">
    <source>
        <dbReference type="SMART" id="SM01008"/>
    </source>
</evidence>
<dbReference type="STRING" id="89524.SAMN05444370_10386"/>
<dbReference type="AlphaFoldDB" id="A0A1H3YI99"/>
<dbReference type="InterPro" id="IPR012368">
    <property type="entry name" value="OxRdtase_Mopterin-bd_su_IorB"/>
</dbReference>
<proteinExistence type="predicted"/>
<dbReference type="Pfam" id="PF20256">
    <property type="entry name" value="MoCoBD_2"/>
    <property type="match status" value="2"/>
</dbReference>
<sequence>MLSHLKEAGVLDAAAGIDATGPLRPLAIAKLDRRMFLAGAGVGLAALAAPAHAFEPWKTGGSDMPNGLVSDPLVFVTIDPDGTVTIVAHRSEMGTGVKTSLPMVLADEMGADWERVRIVQAPGDEPRYGNQNTDGSRSMRHHIQTMREMGASLRLMLAEAAAERWGVGAGAVSVGVHEVREAMGGQTLGFGDLAEAALARPVPAREALSFKDESEFRYIGREVVRIADLRGITDGSAVYGADIRLPGMKYAVIARPPVAGGKVASLNAEAALAAPGVERVETLEGGALPAGFGPLGGVAVIASSTWAALDARDLLEIAWEAGPHGGYDSGAYRAMMEEMAARDAAIVRDRGDWPAAKAAAARVVSATYHQAHMAHASMEPPAAVADVRADRAEIWAPSQSPYDARKDVAKALGMEIDQVTLHVTLLGGGFGRKSKGDFVTEAALLSQRVGAPVLVQWTREDDIRHDYLHTTSVERLEAAVDGEGRVTGWLHRSVAPTILSTFAPNPEAALPIELGMGLVDTPFATPALRCESAVPPAHARIGWWRAVSNVPHAFAIQSFTHELATELGRDHRAVLLELIGPDRVIDPKAEGMPDDLWNYGEPYDGFPIDAGRLKHVLNVAADAIGWGSETPEGEGLGLAVHRSFVSYVAAAVRVKIDGGQVRVPEVHMAVDCGFAANPERIRSQMEGAAVMGMTATLHSAVTYRDGAAEQSNFNDYQMVRATNFPEKVTTHIVDHPFSVKATGVGEPGVPPVPPAICNAIFAATGKRFRSLPIGEYIDV</sequence>
<dbReference type="InterPro" id="IPR008274">
    <property type="entry name" value="AldOxase/xan_DH_MoCoBD1"/>
</dbReference>
<dbReference type="Gene3D" id="3.90.1170.50">
    <property type="entry name" value="Aldehyde oxidase/xanthine dehydrogenase, a/b hammerhead"/>
    <property type="match status" value="1"/>
</dbReference>
<keyword evidence="3" id="KW-1185">Reference proteome</keyword>
<name>A0A1H3YI99_9RHOB</name>
<dbReference type="GO" id="GO:0016491">
    <property type="term" value="F:oxidoreductase activity"/>
    <property type="evidence" value="ECO:0007669"/>
    <property type="project" value="InterPro"/>
</dbReference>
<gene>
    <name evidence="2" type="ORF">SAMN05444370_10386</name>
</gene>
<accession>A0A1H3YI99</accession>
<dbReference type="InterPro" id="IPR006311">
    <property type="entry name" value="TAT_signal"/>
</dbReference>
<dbReference type="RefSeq" id="WP_093250249.1">
    <property type="nucleotide sequence ID" value="NZ_FNQM01000003.1"/>
</dbReference>